<gene>
    <name evidence="2" type="ORF">QMY55_05720</name>
</gene>
<sequence>MILQKTAKAIEELQPGSRQLPQRARSVLLMAGGRSLDDLQRMLGSDHAELARQLMEQGYLQWQSGESGSPAPTPQAVAAKPAEPATSSINMAGTRMYLFDMCERLFANRHEQLAQQLRAQLREARDLPALQEAGLKLLHAVHEHAGEERAQSLRERLAALLAYSDDASETEREESLA</sequence>
<feature type="region of interest" description="Disordered" evidence="1">
    <location>
        <begin position="62"/>
        <end position="85"/>
    </location>
</feature>
<dbReference type="EMBL" id="CP125947">
    <property type="protein sequence ID" value="WHS66635.1"/>
    <property type="molecule type" value="Genomic_DNA"/>
</dbReference>
<organism evidence="2 3">
    <name type="scientific">Comamonas resistens</name>
    <dbReference type="NCBI Taxonomy" id="3046670"/>
    <lineage>
        <taxon>Bacteria</taxon>
        <taxon>Pseudomonadati</taxon>
        <taxon>Pseudomonadota</taxon>
        <taxon>Betaproteobacteria</taxon>
        <taxon>Burkholderiales</taxon>
        <taxon>Comamonadaceae</taxon>
        <taxon>Comamonas</taxon>
    </lineage>
</organism>
<dbReference type="Proteomes" id="UP001240697">
    <property type="component" value="Chromosome"/>
</dbReference>
<name>A0ABY8SW09_9BURK</name>
<evidence type="ECO:0000313" key="2">
    <source>
        <dbReference type="EMBL" id="WHS66635.1"/>
    </source>
</evidence>
<evidence type="ECO:0000256" key="1">
    <source>
        <dbReference type="SAM" id="MobiDB-lite"/>
    </source>
</evidence>
<proteinExistence type="predicted"/>
<keyword evidence="3" id="KW-1185">Reference proteome</keyword>
<reference evidence="2 3" key="1">
    <citation type="submission" date="2023-05" db="EMBL/GenBank/DDBJ databases">
        <authorList>
            <person name="Yin Y."/>
            <person name="Lu Z."/>
        </authorList>
    </citation>
    <scope>NUCLEOTIDE SEQUENCE [LARGE SCALE GENOMIC DNA]</scope>
    <source>
        <strain evidence="2 3">ZM22</strain>
    </source>
</reference>
<protein>
    <submittedName>
        <fullName evidence="2">Uncharacterized protein</fullName>
    </submittedName>
</protein>
<evidence type="ECO:0000313" key="3">
    <source>
        <dbReference type="Proteomes" id="UP001240697"/>
    </source>
</evidence>
<accession>A0ABY8SW09</accession>
<dbReference type="RefSeq" id="WP_283487710.1">
    <property type="nucleotide sequence ID" value="NZ_CP125947.1"/>
</dbReference>